<evidence type="ECO:0000313" key="8">
    <source>
        <dbReference type="Proteomes" id="UP000250125"/>
    </source>
</evidence>
<comment type="similarity">
    <text evidence="1">Belongs to the GMC oxidoreductase family.</text>
</comment>
<reference evidence="7 8" key="1">
    <citation type="submission" date="2016-04" db="EMBL/GenBank/DDBJ databases">
        <title>Complete genome sequence of Thermococcus siculi type strain RG-20.</title>
        <authorList>
            <person name="Oger P.M."/>
        </authorList>
    </citation>
    <scope>NUCLEOTIDE SEQUENCE [LARGE SCALE GENOMIC DNA]</scope>
    <source>
        <strain evidence="7 8">RG-20</strain>
    </source>
</reference>
<evidence type="ECO:0008006" key="9">
    <source>
        <dbReference type="Google" id="ProtNLM"/>
    </source>
</evidence>
<feature type="domain" description="Glucose-methanol-choline oxidoreductase C-terminal" evidence="6">
    <location>
        <begin position="326"/>
        <end position="418"/>
    </location>
</feature>
<dbReference type="PANTHER" id="PTHR46056:SF12">
    <property type="entry name" value="LONG-CHAIN-ALCOHOL OXIDASE"/>
    <property type="match status" value="1"/>
</dbReference>
<dbReference type="GO" id="GO:0016614">
    <property type="term" value="F:oxidoreductase activity, acting on CH-OH group of donors"/>
    <property type="evidence" value="ECO:0007669"/>
    <property type="project" value="InterPro"/>
</dbReference>
<gene>
    <name evidence="7" type="ORF">A3L11_05720</name>
</gene>
<dbReference type="EMBL" id="CP015103">
    <property type="protein sequence ID" value="ASJ08751.1"/>
    <property type="molecule type" value="Genomic_DNA"/>
</dbReference>
<dbReference type="Pfam" id="PF05199">
    <property type="entry name" value="GMC_oxred_C"/>
    <property type="match status" value="1"/>
</dbReference>
<dbReference type="InterPro" id="IPR007867">
    <property type="entry name" value="GMC_OxRtase_C"/>
</dbReference>
<feature type="domain" description="Glucose-methanol-choline oxidoreductase N-terminal" evidence="5">
    <location>
        <begin position="7"/>
        <end position="246"/>
    </location>
</feature>
<dbReference type="InterPro" id="IPR036188">
    <property type="entry name" value="FAD/NAD-bd_sf"/>
</dbReference>
<dbReference type="RefSeq" id="WP_088855988.1">
    <property type="nucleotide sequence ID" value="NZ_CP015103.1"/>
</dbReference>
<evidence type="ECO:0000259" key="5">
    <source>
        <dbReference type="Pfam" id="PF00732"/>
    </source>
</evidence>
<name>A0A2Z2MMT2_9EURY</name>
<keyword evidence="8" id="KW-1185">Reference proteome</keyword>
<sequence length="427" mass="45961">MKKHAEYLVVGSGAGGATLARELSREGKDVLIVEAGKYEGHVGTFRDSLRYFDTTGHMTPKTSKEGVILWRTIMAGGSTVVSCANGTRCLQEEFKDFGIGLEDEFREAEEEMKIAPTPKSLLSDASLRMLDVSAELGYKMEPMPKFLDFAKCIRCAQCTFGCLQSAKWTALDYLNDAVSHGAEVLYDTEVKEVIAESGKVTGVRGHGKSGYVEIGADNVILAAGALATPVILQNSGVEGVGGNLFIDMFVNVYGKAEGLHQTREPAMALVDHEFHDERGFILSPYINTNRMVRFMEAGRKGFMMPTGKLVGMMVKTADDSSGGVYPNGDVSKAVTKDDRKRIDDGVSIAEEILKGIGAKENSFVVSKPQGAHVGGTAGIGRVVDENLETEIRNLYVCDASVLPKAPGMPPILTIVALAKWLGKALAH</sequence>
<evidence type="ECO:0000256" key="2">
    <source>
        <dbReference type="ARBA" id="ARBA00022630"/>
    </source>
</evidence>
<protein>
    <recommendedName>
        <fullName evidence="9">4Fe-4S ferredoxin-type domain-containing protein</fullName>
    </recommendedName>
</protein>
<dbReference type="PANTHER" id="PTHR46056">
    <property type="entry name" value="LONG-CHAIN-ALCOHOL OXIDASE"/>
    <property type="match status" value="1"/>
</dbReference>
<dbReference type="GO" id="GO:0050660">
    <property type="term" value="F:flavin adenine dinucleotide binding"/>
    <property type="evidence" value="ECO:0007669"/>
    <property type="project" value="InterPro"/>
</dbReference>
<evidence type="ECO:0000256" key="3">
    <source>
        <dbReference type="ARBA" id="ARBA00022827"/>
    </source>
</evidence>
<evidence type="ECO:0000256" key="1">
    <source>
        <dbReference type="ARBA" id="ARBA00010790"/>
    </source>
</evidence>
<proteinExistence type="inferred from homology"/>
<evidence type="ECO:0000259" key="6">
    <source>
        <dbReference type="Pfam" id="PF05199"/>
    </source>
</evidence>
<dbReference type="OrthoDB" id="346033at2157"/>
<keyword evidence="2" id="KW-0285">Flavoprotein</keyword>
<evidence type="ECO:0000313" key="7">
    <source>
        <dbReference type="EMBL" id="ASJ08751.1"/>
    </source>
</evidence>
<accession>A0A2Z2MMT2</accession>
<dbReference type="KEGG" id="tsl:A3L11_05720"/>
<dbReference type="SUPFAM" id="SSF51905">
    <property type="entry name" value="FAD/NAD(P)-binding domain"/>
    <property type="match status" value="1"/>
</dbReference>
<dbReference type="InterPro" id="IPR000172">
    <property type="entry name" value="GMC_OxRdtase_N"/>
</dbReference>
<organism evidence="7 8">
    <name type="scientific">Thermococcus siculi</name>
    <dbReference type="NCBI Taxonomy" id="72803"/>
    <lineage>
        <taxon>Archaea</taxon>
        <taxon>Methanobacteriati</taxon>
        <taxon>Methanobacteriota</taxon>
        <taxon>Thermococci</taxon>
        <taxon>Thermococcales</taxon>
        <taxon>Thermococcaceae</taxon>
        <taxon>Thermococcus</taxon>
    </lineage>
</organism>
<evidence type="ECO:0000256" key="4">
    <source>
        <dbReference type="ARBA" id="ARBA00023002"/>
    </source>
</evidence>
<dbReference type="Proteomes" id="UP000250125">
    <property type="component" value="Chromosome"/>
</dbReference>
<keyword evidence="4" id="KW-0560">Oxidoreductase</keyword>
<dbReference type="Pfam" id="PF00732">
    <property type="entry name" value="GMC_oxred_N"/>
    <property type="match status" value="1"/>
</dbReference>
<dbReference type="AlphaFoldDB" id="A0A2Z2MMT2"/>
<dbReference type="Gene3D" id="3.50.50.60">
    <property type="entry name" value="FAD/NAD(P)-binding domain"/>
    <property type="match status" value="2"/>
</dbReference>
<dbReference type="GeneID" id="33317716"/>
<keyword evidence="3" id="KW-0274">FAD</keyword>